<proteinExistence type="predicted"/>
<organism evidence="2 3">
    <name type="scientific">Lipingzhangella halophila</name>
    <dbReference type="NCBI Taxonomy" id="1783352"/>
    <lineage>
        <taxon>Bacteria</taxon>
        <taxon>Bacillati</taxon>
        <taxon>Actinomycetota</taxon>
        <taxon>Actinomycetes</taxon>
        <taxon>Streptosporangiales</taxon>
        <taxon>Nocardiopsidaceae</taxon>
        <taxon>Lipingzhangella</taxon>
    </lineage>
</organism>
<feature type="domain" description="VOC" evidence="1">
    <location>
        <begin position="136"/>
        <end position="260"/>
    </location>
</feature>
<dbReference type="Gene3D" id="3.10.180.10">
    <property type="entry name" value="2,3-Dihydroxybiphenyl 1,2-Dioxygenase, domain 1"/>
    <property type="match status" value="2"/>
</dbReference>
<dbReference type="Pfam" id="PF00903">
    <property type="entry name" value="Glyoxalase"/>
    <property type="match status" value="2"/>
</dbReference>
<feature type="domain" description="VOC" evidence="1">
    <location>
        <begin position="10"/>
        <end position="122"/>
    </location>
</feature>
<protein>
    <recommendedName>
        <fullName evidence="1">VOC domain-containing protein</fullName>
    </recommendedName>
</protein>
<comment type="caution">
    <text evidence="2">The sequence shown here is derived from an EMBL/GenBank/DDBJ whole genome shotgun (WGS) entry which is preliminary data.</text>
</comment>
<keyword evidence="3" id="KW-1185">Reference proteome</keyword>
<name>A0A7W7W5T3_9ACTN</name>
<accession>A0A7W7W5T3</accession>
<gene>
    <name evidence="2" type="ORF">F4561_006441</name>
</gene>
<dbReference type="CDD" id="cd07247">
    <property type="entry name" value="SgaA_N_like"/>
    <property type="match status" value="2"/>
</dbReference>
<dbReference type="InterPro" id="IPR029068">
    <property type="entry name" value="Glyas_Bleomycin-R_OHBP_Dase"/>
</dbReference>
<dbReference type="RefSeq" id="WP_184585247.1">
    <property type="nucleotide sequence ID" value="NZ_JACHJT010000002.1"/>
</dbReference>
<dbReference type="PANTHER" id="PTHR33993">
    <property type="entry name" value="GLYOXALASE-RELATED"/>
    <property type="match status" value="1"/>
</dbReference>
<evidence type="ECO:0000259" key="1">
    <source>
        <dbReference type="PROSITE" id="PS51819"/>
    </source>
</evidence>
<dbReference type="Proteomes" id="UP000523007">
    <property type="component" value="Unassembled WGS sequence"/>
</dbReference>
<dbReference type="PROSITE" id="PS51819">
    <property type="entry name" value="VOC"/>
    <property type="match status" value="2"/>
</dbReference>
<sequence>MLTTDFVLGSPCWLDLGAPDIDAASSFYTAVFDWEFNSAGPDSGYGMFTKDGKITAAVGQLTEEGAQSAWTIYFQTSDAQSTAEQVRQAGGTVRVGPFDVSEHGRMAQLTDPQGGQFAVWEPGKTPGLGTVNEPGSLTWIELMTTDAAAAKDFYRQVFGWTTSETELPDGGGTYLMVTPAGQGEERMQGGIMQLGSEDLTLTGGLPYWHPVFDVADCDAAAARATANGGSVLMEPADAESIGRIAVCRDRAGAEFVLLTPASR</sequence>
<evidence type="ECO:0000313" key="3">
    <source>
        <dbReference type="Proteomes" id="UP000523007"/>
    </source>
</evidence>
<dbReference type="EMBL" id="JACHJT010000002">
    <property type="protein sequence ID" value="MBB4935547.1"/>
    <property type="molecule type" value="Genomic_DNA"/>
</dbReference>
<dbReference type="PANTHER" id="PTHR33993:SF10">
    <property type="entry name" value="CONSERVED PROTEIN"/>
    <property type="match status" value="1"/>
</dbReference>
<reference evidence="2 3" key="1">
    <citation type="submission" date="2020-08" db="EMBL/GenBank/DDBJ databases">
        <title>Sequencing the genomes of 1000 actinobacteria strains.</title>
        <authorList>
            <person name="Klenk H.-P."/>
        </authorList>
    </citation>
    <scope>NUCLEOTIDE SEQUENCE [LARGE SCALE GENOMIC DNA]</scope>
    <source>
        <strain evidence="2 3">DSM 102030</strain>
    </source>
</reference>
<dbReference type="InterPro" id="IPR037523">
    <property type="entry name" value="VOC_core"/>
</dbReference>
<dbReference type="InterPro" id="IPR004360">
    <property type="entry name" value="Glyas_Fos-R_dOase_dom"/>
</dbReference>
<dbReference type="InterPro" id="IPR052164">
    <property type="entry name" value="Anthracycline_SecMetBiosynth"/>
</dbReference>
<dbReference type="SUPFAM" id="SSF54593">
    <property type="entry name" value="Glyoxalase/Bleomycin resistance protein/Dihydroxybiphenyl dioxygenase"/>
    <property type="match status" value="2"/>
</dbReference>
<evidence type="ECO:0000313" key="2">
    <source>
        <dbReference type="EMBL" id="MBB4935547.1"/>
    </source>
</evidence>
<dbReference type="AlphaFoldDB" id="A0A7W7W5T3"/>